<comment type="caution">
    <text evidence="2">The sequence shown here is derived from an EMBL/GenBank/DDBJ whole genome shotgun (WGS) entry which is preliminary data.</text>
</comment>
<dbReference type="Proteomes" id="UP000440694">
    <property type="component" value="Unassembled WGS sequence"/>
</dbReference>
<organism evidence="2 3">
    <name type="scientific">Hyphomicrobium album</name>
    <dbReference type="NCBI Taxonomy" id="2665159"/>
    <lineage>
        <taxon>Bacteria</taxon>
        <taxon>Pseudomonadati</taxon>
        <taxon>Pseudomonadota</taxon>
        <taxon>Alphaproteobacteria</taxon>
        <taxon>Hyphomicrobiales</taxon>
        <taxon>Hyphomicrobiaceae</taxon>
        <taxon>Hyphomicrobium</taxon>
    </lineage>
</organism>
<feature type="chain" id="PRO_5026122679" description="Lipoprotein" evidence="1">
    <location>
        <begin position="22"/>
        <end position="159"/>
    </location>
</feature>
<dbReference type="PROSITE" id="PS51257">
    <property type="entry name" value="PROKAR_LIPOPROTEIN"/>
    <property type="match status" value="1"/>
</dbReference>
<keyword evidence="3" id="KW-1185">Reference proteome</keyword>
<evidence type="ECO:0008006" key="4">
    <source>
        <dbReference type="Google" id="ProtNLM"/>
    </source>
</evidence>
<dbReference type="AlphaFoldDB" id="A0A6I3KLV0"/>
<evidence type="ECO:0000313" key="2">
    <source>
        <dbReference type="EMBL" id="MTD93691.1"/>
    </source>
</evidence>
<reference evidence="2 3" key="1">
    <citation type="submission" date="2019-11" db="EMBL/GenBank/DDBJ databases">
        <title>Identification of a novel strain.</title>
        <authorList>
            <person name="Xu Q."/>
            <person name="Wang G."/>
        </authorList>
    </citation>
    <scope>NUCLEOTIDE SEQUENCE [LARGE SCALE GENOMIC DNA]</scope>
    <source>
        <strain evidence="3">xq</strain>
    </source>
</reference>
<dbReference type="EMBL" id="WMBQ01000001">
    <property type="protein sequence ID" value="MTD93691.1"/>
    <property type="molecule type" value="Genomic_DNA"/>
</dbReference>
<dbReference type="RefSeq" id="WP_154738208.1">
    <property type="nucleotide sequence ID" value="NZ_WMBQ01000001.1"/>
</dbReference>
<proteinExistence type="predicted"/>
<keyword evidence="1" id="KW-0732">Signal</keyword>
<evidence type="ECO:0000313" key="3">
    <source>
        <dbReference type="Proteomes" id="UP000440694"/>
    </source>
</evidence>
<accession>A0A6I3KLV0</accession>
<gene>
    <name evidence="2" type="ORF">GIW81_05000</name>
</gene>
<feature type="signal peptide" evidence="1">
    <location>
        <begin position="1"/>
        <end position="21"/>
    </location>
</feature>
<evidence type="ECO:0000256" key="1">
    <source>
        <dbReference type="SAM" id="SignalP"/>
    </source>
</evidence>
<protein>
    <recommendedName>
        <fullName evidence="4">Lipoprotein</fullName>
    </recommendedName>
</protein>
<sequence length="159" mass="16949">MVQRRALICAALAGATLCGCASSQVDTKPNLVGDIPPPTDNGGVVTGALPGSGYQLSAEELGYDCKKLSGTMQIRILQIRGYDTNRKASAAARGMQTFATPIWGGTKEGVDPDGQYQRDRAMLEAYNRQLAAKQCPTFDLARELATTEDTTPTPVPRTK</sequence>
<name>A0A6I3KLV0_9HYPH</name>